<reference evidence="2" key="1">
    <citation type="submission" date="2019-08" db="EMBL/GenBank/DDBJ databases">
        <authorList>
            <person name="Kucharzyk K."/>
            <person name="Murdoch R.W."/>
            <person name="Higgins S."/>
            <person name="Loffler F."/>
        </authorList>
    </citation>
    <scope>NUCLEOTIDE SEQUENCE</scope>
</reference>
<dbReference type="GO" id="GO:0003677">
    <property type="term" value="F:DNA binding"/>
    <property type="evidence" value="ECO:0007669"/>
    <property type="project" value="InterPro"/>
</dbReference>
<evidence type="ECO:0000259" key="1">
    <source>
        <dbReference type="Pfam" id="PF09339"/>
    </source>
</evidence>
<gene>
    <name evidence="2" type="ORF">SDC9_60914</name>
</gene>
<dbReference type="GO" id="GO:0006355">
    <property type="term" value="P:regulation of DNA-templated transcription"/>
    <property type="evidence" value="ECO:0007669"/>
    <property type="project" value="InterPro"/>
</dbReference>
<dbReference type="InterPro" id="IPR005471">
    <property type="entry name" value="Tscrpt_reg_IclR_N"/>
</dbReference>
<feature type="domain" description="HTH iclR-type" evidence="1">
    <location>
        <begin position="36"/>
        <end position="75"/>
    </location>
</feature>
<comment type="caution">
    <text evidence="2">The sequence shown here is derived from an EMBL/GenBank/DDBJ whole genome shotgun (WGS) entry which is preliminary data.</text>
</comment>
<dbReference type="AlphaFoldDB" id="A0A644XE97"/>
<evidence type="ECO:0000313" key="2">
    <source>
        <dbReference type="EMBL" id="MPM14550.1"/>
    </source>
</evidence>
<sequence length="93" mass="10600">MATEKSMTVKILRETHKVSDEVKDNLKQFNKDKKSILEALKEGEQTIAQLSKATGMDRAKTLYITMSLAKFGFVATGKVDDMDEYFTYKLKTK</sequence>
<organism evidence="2">
    <name type="scientific">bioreactor metagenome</name>
    <dbReference type="NCBI Taxonomy" id="1076179"/>
    <lineage>
        <taxon>unclassified sequences</taxon>
        <taxon>metagenomes</taxon>
        <taxon>ecological metagenomes</taxon>
    </lineage>
</organism>
<name>A0A644XE97_9ZZZZ</name>
<protein>
    <recommendedName>
        <fullName evidence="1">HTH iclR-type domain-containing protein</fullName>
    </recommendedName>
</protein>
<proteinExistence type="predicted"/>
<accession>A0A644XE97</accession>
<dbReference type="EMBL" id="VSSQ01002299">
    <property type="protein sequence ID" value="MPM14550.1"/>
    <property type="molecule type" value="Genomic_DNA"/>
</dbReference>
<dbReference type="Pfam" id="PF09339">
    <property type="entry name" value="HTH_IclR"/>
    <property type="match status" value="1"/>
</dbReference>